<evidence type="ECO:0000256" key="6">
    <source>
        <dbReference type="ARBA" id="ARBA00022989"/>
    </source>
</evidence>
<dbReference type="PANTHER" id="PTHR23522">
    <property type="entry name" value="BLL5896 PROTEIN"/>
    <property type="match status" value="1"/>
</dbReference>
<dbReference type="InterPro" id="IPR036259">
    <property type="entry name" value="MFS_trans_sf"/>
</dbReference>
<evidence type="ECO:0000313" key="13">
    <source>
        <dbReference type="Proteomes" id="UP000199052"/>
    </source>
</evidence>
<dbReference type="Proteomes" id="UP000199052">
    <property type="component" value="Unassembled WGS sequence"/>
</dbReference>
<gene>
    <name evidence="11" type="ORF">FHR37_004470</name>
    <name evidence="12" type="ORF">SAMN05421678_103273</name>
</gene>
<feature type="transmembrane region" description="Helical" evidence="9">
    <location>
        <begin position="91"/>
        <end position="112"/>
    </location>
</feature>
<feature type="transmembrane region" description="Helical" evidence="9">
    <location>
        <begin position="65"/>
        <end position="85"/>
    </location>
</feature>
<protein>
    <submittedName>
        <fullName evidence="12">MFS transporter, PPP family, 3-phenylpropionic acid transporter</fullName>
    </submittedName>
    <submittedName>
        <fullName evidence="11">PPP family 3-phenylpropionic acid transporter</fullName>
    </submittedName>
</protein>
<evidence type="ECO:0000313" key="11">
    <source>
        <dbReference type="EMBL" id="NYH85619.1"/>
    </source>
</evidence>
<dbReference type="PANTHER" id="PTHR23522:SF10">
    <property type="entry name" value="3-PHENYLPROPIONIC ACID TRANSPORTER-RELATED"/>
    <property type="match status" value="1"/>
</dbReference>
<evidence type="ECO:0000256" key="4">
    <source>
        <dbReference type="ARBA" id="ARBA00022519"/>
    </source>
</evidence>
<dbReference type="PROSITE" id="PS50850">
    <property type="entry name" value="MFS"/>
    <property type="match status" value="1"/>
</dbReference>
<feature type="compositionally biased region" description="Polar residues" evidence="8">
    <location>
        <begin position="1"/>
        <end position="26"/>
    </location>
</feature>
<evidence type="ECO:0000256" key="7">
    <source>
        <dbReference type="ARBA" id="ARBA00023136"/>
    </source>
</evidence>
<keyword evidence="7 9" id="KW-0472">Membrane</keyword>
<evidence type="ECO:0000256" key="3">
    <source>
        <dbReference type="ARBA" id="ARBA00022475"/>
    </source>
</evidence>
<accession>A0A1I2N9H4</accession>
<evidence type="ECO:0000256" key="2">
    <source>
        <dbReference type="ARBA" id="ARBA00022448"/>
    </source>
</evidence>
<dbReference type="EMBL" id="JACBZA010000001">
    <property type="protein sequence ID" value="NYH85619.1"/>
    <property type="molecule type" value="Genomic_DNA"/>
</dbReference>
<dbReference type="STRING" id="504797.SAMN05421678_103273"/>
<dbReference type="Pfam" id="PF12832">
    <property type="entry name" value="MFS_1_like"/>
    <property type="match status" value="1"/>
</dbReference>
<feature type="transmembrane region" description="Helical" evidence="9">
    <location>
        <begin position="284"/>
        <end position="306"/>
    </location>
</feature>
<dbReference type="InterPro" id="IPR020846">
    <property type="entry name" value="MFS_dom"/>
</dbReference>
<dbReference type="EMBL" id="FOOI01000003">
    <property type="protein sequence ID" value="SFG00514.1"/>
    <property type="molecule type" value="Genomic_DNA"/>
</dbReference>
<feature type="transmembrane region" description="Helical" evidence="9">
    <location>
        <begin position="188"/>
        <end position="207"/>
    </location>
</feature>
<keyword evidence="14" id="KW-1185">Reference proteome</keyword>
<reference evidence="12 13" key="1">
    <citation type="submission" date="2016-10" db="EMBL/GenBank/DDBJ databases">
        <authorList>
            <person name="de Groot N.N."/>
        </authorList>
    </citation>
    <scope>NUCLEOTIDE SEQUENCE [LARGE SCALE GENOMIC DNA]</scope>
    <source>
        <strain evidence="12 13">CPCC 202808</strain>
    </source>
</reference>
<evidence type="ECO:0000256" key="8">
    <source>
        <dbReference type="SAM" id="MobiDB-lite"/>
    </source>
</evidence>
<feature type="transmembrane region" description="Helical" evidence="9">
    <location>
        <begin position="214"/>
        <end position="234"/>
    </location>
</feature>
<evidence type="ECO:0000256" key="9">
    <source>
        <dbReference type="SAM" id="Phobius"/>
    </source>
</evidence>
<feature type="transmembrane region" description="Helical" evidence="9">
    <location>
        <begin position="361"/>
        <end position="389"/>
    </location>
</feature>
<evidence type="ECO:0000313" key="14">
    <source>
        <dbReference type="Proteomes" id="UP000533017"/>
    </source>
</evidence>
<comment type="subcellular location">
    <subcellularLocation>
        <location evidence="1">Cell inner membrane</location>
        <topology evidence="1">Multi-pass membrane protein</topology>
    </subcellularLocation>
</comment>
<dbReference type="Proteomes" id="UP000533017">
    <property type="component" value="Unassembled WGS sequence"/>
</dbReference>
<dbReference type="Gene3D" id="1.20.1250.20">
    <property type="entry name" value="MFS general substrate transporter like domains"/>
    <property type="match status" value="2"/>
</dbReference>
<name>A0A1I2N9H4_9ACTN</name>
<keyword evidence="6 9" id="KW-1133">Transmembrane helix</keyword>
<keyword evidence="2" id="KW-0813">Transport</keyword>
<dbReference type="AlphaFoldDB" id="A0A1I2N9H4"/>
<proteinExistence type="predicted"/>
<feature type="transmembrane region" description="Helical" evidence="9">
    <location>
        <begin position="318"/>
        <end position="341"/>
    </location>
</feature>
<keyword evidence="4" id="KW-0997">Cell inner membrane</keyword>
<evidence type="ECO:0000256" key="1">
    <source>
        <dbReference type="ARBA" id="ARBA00004429"/>
    </source>
</evidence>
<feature type="compositionally biased region" description="Acidic residues" evidence="8">
    <location>
        <begin position="27"/>
        <end position="38"/>
    </location>
</feature>
<feature type="transmembrane region" description="Helical" evidence="9">
    <location>
        <begin position="438"/>
        <end position="457"/>
    </location>
</feature>
<dbReference type="InterPro" id="IPR024989">
    <property type="entry name" value="MFS_assoc_dom"/>
</dbReference>
<feature type="transmembrane region" description="Helical" evidence="9">
    <location>
        <begin position="124"/>
        <end position="155"/>
    </location>
</feature>
<keyword evidence="3" id="KW-1003">Cell membrane</keyword>
<dbReference type="SUPFAM" id="SSF103473">
    <property type="entry name" value="MFS general substrate transporter"/>
    <property type="match status" value="1"/>
</dbReference>
<reference evidence="11 14" key="2">
    <citation type="submission" date="2020-07" db="EMBL/GenBank/DDBJ databases">
        <title>Sequencing the genomes of 1000 actinobacteria strains.</title>
        <authorList>
            <person name="Klenk H.-P."/>
        </authorList>
    </citation>
    <scope>NUCLEOTIDE SEQUENCE [LARGE SCALE GENOMIC DNA]</scope>
    <source>
        <strain evidence="11 14">DSM 45117</strain>
    </source>
</reference>
<dbReference type="RefSeq" id="WP_092882264.1">
    <property type="nucleotide sequence ID" value="NZ_FOOI01000003.1"/>
</dbReference>
<feature type="transmembrane region" description="Helical" evidence="9">
    <location>
        <begin position="410"/>
        <end position="432"/>
    </location>
</feature>
<evidence type="ECO:0000256" key="5">
    <source>
        <dbReference type="ARBA" id="ARBA00022692"/>
    </source>
</evidence>
<dbReference type="GO" id="GO:0030395">
    <property type="term" value="F:lactose binding"/>
    <property type="evidence" value="ECO:0007669"/>
    <property type="project" value="TreeGrafter"/>
</dbReference>
<evidence type="ECO:0000259" key="10">
    <source>
        <dbReference type="PROSITE" id="PS50850"/>
    </source>
</evidence>
<organism evidence="12 13">
    <name type="scientific">Actinopolymorpha cephalotaxi</name>
    <dbReference type="NCBI Taxonomy" id="504797"/>
    <lineage>
        <taxon>Bacteria</taxon>
        <taxon>Bacillati</taxon>
        <taxon>Actinomycetota</taxon>
        <taxon>Actinomycetes</taxon>
        <taxon>Propionibacteriales</taxon>
        <taxon>Actinopolymorphaceae</taxon>
        <taxon>Actinopolymorpha</taxon>
    </lineage>
</organism>
<sequence length="470" mass="49299">MTATGRSAATESTGNESTGEPTGNESTEPEDAGSEDGSETGADPADRRPGWIRARPLAATRASYAALYAVDGAMLPFFSVFLAFVHGLDTAQIGMVLAVSSAAAVIAPPALTVAADRYGRAETLFLFILAASAIALSVFAFVGGYWWVVFVYAAFSLAREPTRPLLDGIFFASQRHITALARVSYHKVRIWGTVGYMVPGVLLYFVLTDRHSLWLLPLVAAGLAILGVAVAAMLPTGPLAGAPGARIGGPAREGSGEPEQPRETVTLTGVARAAGALLRVPSTAVFVVAMFWLQVAVTAYSTFYPLMATEVVGLSPRWLGLVTNLGVLVEIAYMAAFGWLVRRLGWRWLMVLGAATATVRVALLAAFPTIGVVVGTQVVHGMVIIVSMVAGRVILDRRAPDAIRHTTQGLYAMLVLGGGRIVGSAFGGLVASDDLSRVFWAAALAALVAMLGLAWSLRDERPVAADGSSL</sequence>
<feature type="domain" description="Major facilitator superfamily (MFS) profile" evidence="10">
    <location>
        <begin position="280"/>
        <end position="470"/>
    </location>
</feature>
<evidence type="ECO:0000313" key="12">
    <source>
        <dbReference type="EMBL" id="SFG00514.1"/>
    </source>
</evidence>
<keyword evidence="5 9" id="KW-0812">Transmembrane</keyword>
<dbReference type="OrthoDB" id="9783013at2"/>
<feature type="region of interest" description="Disordered" evidence="8">
    <location>
        <begin position="1"/>
        <end position="49"/>
    </location>
</feature>
<dbReference type="GO" id="GO:0015528">
    <property type="term" value="F:lactose:proton symporter activity"/>
    <property type="evidence" value="ECO:0007669"/>
    <property type="project" value="TreeGrafter"/>
</dbReference>
<dbReference type="GO" id="GO:0005886">
    <property type="term" value="C:plasma membrane"/>
    <property type="evidence" value="ECO:0007669"/>
    <property type="project" value="UniProtKB-SubCell"/>
</dbReference>